<name>A0ABS8SIT1_DATST</name>
<keyword evidence="2" id="KW-1185">Reference proteome</keyword>
<dbReference type="EMBL" id="JACEIK010000543">
    <property type="protein sequence ID" value="MCD7458817.1"/>
    <property type="molecule type" value="Genomic_DNA"/>
</dbReference>
<sequence>MGNFIRLQRRVLCGDLSVFCDYERIHANIWVKKQYGVKQSWTKMFTIKYYDNLGHLLLLEIGFDDMINLLENQ</sequence>
<reference evidence="1 2" key="1">
    <citation type="journal article" date="2021" name="BMC Genomics">
        <title>Datura genome reveals duplications of psychoactive alkaloid biosynthetic genes and high mutation rate following tissue culture.</title>
        <authorList>
            <person name="Rajewski A."/>
            <person name="Carter-House D."/>
            <person name="Stajich J."/>
            <person name="Litt A."/>
        </authorList>
    </citation>
    <scope>NUCLEOTIDE SEQUENCE [LARGE SCALE GENOMIC DNA]</scope>
    <source>
        <strain evidence="1">AR-01</strain>
    </source>
</reference>
<protein>
    <submittedName>
        <fullName evidence="1">Uncharacterized protein</fullName>
    </submittedName>
</protein>
<evidence type="ECO:0000313" key="2">
    <source>
        <dbReference type="Proteomes" id="UP000823775"/>
    </source>
</evidence>
<proteinExistence type="predicted"/>
<feature type="non-terminal residue" evidence="1">
    <location>
        <position position="73"/>
    </location>
</feature>
<evidence type="ECO:0000313" key="1">
    <source>
        <dbReference type="EMBL" id="MCD7458817.1"/>
    </source>
</evidence>
<comment type="caution">
    <text evidence="1">The sequence shown here is derived from an EMBL/GenBank/DDBJ whole genome shotgun (WGS) entry which is preliminary data.</text>
</comment>
<accession>A0ABS8SIT1</accession>
<gene>
    <name evidence="1" type="ORF">HAX54_039283</name>
</gene>
<dbReference type="Proteomes" id="UP000823775">
    <property type="component" value="Unassembled WGS sequence"/>
</dbReference>
<organism evidence="1 2">
    <name type="scientific">Datura stramonium</name>
    <name type="common">Jimsonweed</name>
    <name type="synonym">Common thornapple</name>
    <dbReference type="NCBI Taxonomy" id="4076"/>
    <lineage>
        <taxon>Eukaryota</taxon>
        <taxon>Viridiplantae</taxon>
        <taxon>Streptophyta</taxon>
        <taxon>Embryophyta</taxon>
        <taxon>Tracheophyta</taxon>
        <taxon>Spermatophyta</taxon>
        <taxon>Magnoliopsida</taxon>
        <taxon>eudicotyledons</taxon>
        <taxon>Gunneridae</taxon>
        <taxon>Pentapetalae</taxon>
        <taxon>asterids</taxon>
        <taxon>lamiids</taxon>
        <taxon>Solanales</taxon>
        <taxon>Solanaceae</taxon>
        <taxon>Solanoideae</taxon>
        <taxon>Datureae</taxon>
        <taxon>Datura</taxon>
    </lineage>
</organism>